<gene>
    <name evidence="3" type="ORF">PT974_07065</name>
</gene>
<reference evidence="3 4" key="1">
    <citation type="submission" date="2024-01" db="EMBL/GenBank/DDBJ databases">
        <title>Complete genome of Cladobotryum mycophilum ATHUM6906.</title>
        <authorList>
            <person name="Christinaki A.C."/>
            <person name="Myridakis A.I."/>
            <person name="Kouvelis V.N."/>
        </authorList>
    </citation>
    <scope>NUCLEOTIDE SEQUENCE [LARGE SCALE GENOMIC DNA]</scope>
    <source>
        <strain evidence="3 4">ATHUM6906</strain>
    </source>
</reference>
<keyword evidence="2" id="KW-0472">Membrane</keyword>
<evidence type="ECO:0000256" key="1">
    <source>
        <dbReference type="SAM" id="MobiDB-lite"/>
    </source>
</evidence>
<keyword evidence="2" id="KW-0812">Transmembrane</keyword>
<organism evidence="3 4">
    <name type="scientific">Cladobotryum mycophilum</name>
    <dbReference type="NCBI Taxonomy" id="491253"/>
    <lineage>
        <taxon>Eukaryota</taxon>
        <taxon>Fungi</taxon>
        <taxon>Dikarya</taxon>
        <taxon>Ascomycota</taxon>
        <taxon>Pezizomycotina</taxon>
        <taxon>Sordariomycetes</taxon>
        <taxon>Hypocreomycetidae</taxon>
        <taxon>Hypocreales</taxon>
        <taxon>Hypocreaceae</taxon>
        <taxon>Cladobotryum</taxon>
    </lineage>
</organism>
<keyword evidence="2" id="KW-1133">Transmembrane helix</keyword>
<protein>
    <recommendedName>
        <fullName evidence="5">MARVEL domain-containing protein</fullName>
    </recommendedName>
</protein>
<keyword evidence="4" id="KW-1185">Reference proteome</keyword>
<evidence type="ECO:0008006" key="5">
    <source>
        <dbReference type="Google" id="ProtNLM"/>
    </source>
</evidence>
<feature type="compositionally biased region" description="Basic and acidic residues" evidence="1">
    <location>
        <begin position="184"/>
        <end position="202"/>
    </location>
</feature>
<name>A0ABR0SPD7_9HYPO</name>
<feature type="transmembrane region" description="Helical" evidence="2">
    <location>
        <begin position="16"/>
        <end position="37"/>
    </location>
</feature>
<comment type="caution">
    <text evidence="3">The sequence shown here is derived from an EMBL/GenBank/DDBJ whole genome shotgun (WGS) entry which is preliminary data.</text>
</comment>
<sequence>MALIDPDPQIIPGVKLGLHSFQIIFSFVLWCLEIAVFRGDDAKIVGLNGWTFGVCFISAPAWVFLIMTPRFGRTRKFANPYAMFAVDGAMFLIWISAFATQAAYNSANLCGKVCGLSKGIVGIGVFVSLLWLASTLVSAYTMQYYNFHNTLPGYDNRKIGGENIDPDKAAFSMAPVDEEAYERVNMDDHENDAPGSRYDDPASRYGDANPYSADDFDDPNRYGARPPRQTTSLFDSETEYNPGAGAGSSLGLGLSGHNKSPSPKPTSYEDEPIQFPSGNYDRIQH</sequence>
<accession>A0ABR0SPD7</accession>
<dbReference type="EMBL" id="JAVFKD010000012">
    <property type="protein sequence ID" value="KAK5993630.1"/>
    <property type="molecule type" value="Genomic_DNA"/>
</dbReference>
<feature type="transmembrane region" description="Helical" evidence="2">
    <location>
        <begin position="80"/>
        <end position="99"/>
    </location>
</feature>
<proteinExistence type="predicted"/>
<feature type="compositionally biased region" description="Gly residues" evidence="1">
    <location>
        <begin position="244"/>
        <end position="254"/>
    </location>
</feature>
<feature type="transmembrane region" description="Helical" evidence="2">
    <location>
        <begin position="119"/>
        <end position="140"/>
    </location>
</feature>
<feature type="transmembrane region" description="Helical" evidence="2">
    <location>
        <begin position="49"/>
        <end position="68"/>
    </location>
</feature>
<dbReference type="Proteomes" id="UP001338125">
    <property type="component" value="Unassembled WGS sequence"/>
</dbReference>
<dbReference type="PANTHER" id="PTHR37451">
    <property type="entry name" value="MARVEL DOMAIN"/>
    <property type="match status" value="1"/>
</dbReference>
<evidence type="ECO:0000313" key="3">
    <source>
        <dbReference type="EMBL" id="KAK5993630.1"/>
    </source>
</evidence>
<feature type="region of interest" description="Disordered" evidence="1">
    <location>
        <begin position="184"/>
        <end position="285"/>
    </location>
</feature>
<dbReference type="PANTHER" id="PTHR37451:SF3">
    <property type="entry name" value="MARVEL DOMAIN-CONTAINING PROTEIN"/>
    <property type="match status" value="1"/>
</dbReference>
<evidence type="ECO:0000313" key="4">
    <source>
        <dbReference type="Proteomes" id="UP001338125"/>
    </source>
</evidence>
<evidence type="ECO:0000256" key="2">
    <source>
        <dbReference type="SAM" id="Phobius"/>
    </source>
</evidence>